<gene>
    <name evidence="3" type="ORF">QRT03_28220</name>
</gene>
<dbReference type="CDD" id="cd16936">
    <property type="entry name" value="HATPase_RsbW-like"/>
    <property type="match status" value="1"/>
</dbReference>
<keyword evidence="3" id="KW-0547">Nucleotide-binding</keyword>
<dbReference type="Gene3D" id="3.30.565.10">
    <property type="entry name" value="Histidine kinase-like ATPase, C-terminal domain"/>
    <property type="match status" value="1"/>
</dbReference>
<protein>
    <submittedName>
        <fullName evidence="3">ATP-binding protein</fullName>
        <ecNumber evidence="3">2.7.13.3</ecNumber>
    </submittedName>
</protein>
<organism evidence="3 4">
    <name type="scientific">Actinomycetospora termitidis</name>
    <dbReference type="NCBI Taxonomy" id="3053470"/>
    <lineage>
        <taxon>Bacteria</taxon>
        <taxon>Bacillati</taxon>
        <taxon>Actinomycetota</taxon>
        <taxon>Actinomycetes</taxon>
        <taxon>Pseudonocardiales</taxon>
        <taxon>Pseudonocardiaceae</taxon>
        <taxon>Actinomycetospora</taxon>
    </lineage>
</organism>
<proteinExistence type="predicted"/>
<dbReference type="SUPFAM" id="SSF55874">
    <property type="entry name" value="ATPase domain of HSP90 chaperone/DNA topoisomerase II/histidine kinase"/>
    <property type="match status" value="1"/>
</dbReference>
<comment type="caution">
    <text evidence="3">The sequence shown here is derived from an EMBL/GenBank/DDBJ whole genome shotgun (WGS) entry which is preliminary data.</text>
</comment>
<accession>A0ABT7MGU1</accession>
<dbReference type="GO" id="GO:0005524">
    <property type="term" value="F:ATP binding"/>
    <property type="evidence" value="ECO:0007669"/>
    <property type="project" value="UniProtKB-KW"/>
</dbReference>
<dbReference type="EMBL" id="JASVWF010000008">
    <property type="protein sequence ID" value="MDL5159886.1"/>
    <property type="molecule type" value="Genomic_DNA"/>
</dbReference>
<dbReference type="EC" id="2.7.13.3" evidence="3"/>
<evidence type="ECO:0000313" key="3">
    <source>
        <dbReference type="EMBL" id="MDL5159886.1"/>
    </source>
</evidence>
<dbReference type="InterPro" id="IPR050267">
    <property type="entry name" value="Anti-sigma-factor_SerPK"/>
</dbReference>
<evidence type="ECO:0000259" key="2">
    <source>
        <dbReference type="Pfam" id="PF13581"/>
    </source>
</evidence>
<dbReference type="Pfam" id="PF13581">
    <property type="entry name" value="HATPase_c_2"/>
    <property type="match status" value="1"/>
</dbReference>
<name>A0ABT7MGU1_9PSEU</name>
<evidence type="ECO:0000256" key="1">
    <source>
        <dbReference type="ARBA" id="ARBA00022527"/>
    </source>
</evidence>
<evidence type="ECO:0000313" key="4">
    <source>
        <dbReference type="Proteomes" id="UP001231924"/>
    </source>
</evidence>
<keyword evidence="1" id="KW-0723">Serine/threonine-protein kinase</keyword>
<keyword evidence="3" id="KW-0808">Transferase</keyword>
<dbReference type="InterPro" id="IPR036890">
    <property type="entry name" value="HATPase_C_sf"/>
</dbReference>
<reference evidence="3 4" key="1">
    <citation type="submission" date="2023-06" db="EMBL/GenBank/DDBJ databases">
        <title>Actinomycetospora Odt1-22.</title>
        <authorList>
            <person name="Supong K."/>
        </authorList>
    </citation>
    <scope>NUCLEOTIDE SEQUENCE [LARGE SCALE GENOMIC DNA]</scope>
    <source>
        <strain evidence="3 4">Odt1-22</strain>
    </source>
</reference>
<dbReference type="PANTHER" id="PTHR35526">
    <property type="entry name" value="ANTI-SIGMA-F FACTOR RSBW-RELATED"/>
    <property type="match status" value="1"/>
</dbReference>
<dbReference type="RefSeq" id="WP_286056489.1">
    <property type="nucleotide sequence ID" value="NZ_JASVWF010000008.1"/>
</dbReference>
<dbReference type="PANTHER" id="PTHR35526:SF3">
    <property type="entry name" value="ANTI-SIGMA-F FACTOR RSBW"/>
    <property type="match status" value="1"/>
</dbReference>
<dbReference type="GO" id="GO:0004673">
    <property type="term" value="F:protein histidine kinase activity"/>
    <property type="evidence" value="ECO:0007669"/>
    <property type="project" value="UniProtKB-EC"/>
</dbReference>
<keyword evidence="4" id="KW-1185">Reference proteome</keyword>
<dbReference type="Proteomes" id="UP001231924">
    <property type="component" value="Unassembled WGS sequence"/>
</dbReference>
<keyword evidence="3" id="KW-0067">ATP-binding</keyword>
<keyword evidence="1" id="KW-0418">Kinase</keyword>
<feature type="domain" description="Histidine kinase/HSP90-like ATPase" evidence="2">
    <location>
        <begin position="12"/>
        <end position="138"/>
    </location>
</feature>
<dbReference type="InterPro" id="IPR003594">
    <property type="entry name" value="HATPase_dom"/>
</dbReference>
<sequence>MDSVEFERVDYSADIDQGPRIREDLRSWLRSSAVPSTVADGMVLAASEAIDNVVVHAYDDQHRRDGVARIDLTVMLDAGEVLVTVADGGRWRVPESVDQEHDAVGRPALHGRGITLMNSQVDEVAIHHDARGTTVLLRSSVAAPGEQKSVS</sequence>